<name>A4JSA2_BURVG</name>
<feature type="region of interest" description="Disordered" evidence="2">
    <location>
        <begin position="1108"/>
        <end position="1139"/>
    </location>
</feature>
<feature type="domain" description="Helicase C-terminal" evidence="3">
    <location>
        <begin position="932"/>
        <end position="1112"/>
    </location>
</feature>
<evidence type="ECO:0000259" key="3">
    <source>
        <dbReference type="PROSITE" id="PS51194"/>
    </source>
</evidence>
<keyword evidence="4" id="KW-0067">ATP-binding</keyword>
<dbReference type="Gene3D" id="3.40.50.300">
    <property type="entry name" value="P-loop containing nucleotide triphosphate hydrolases"/>
    <property type="match status" value="2"/>
</dbReference>
<dbReference type="GO" id="GO:0004386">
    <property type="term" value="F:helicase activity"/>
    <property type="evidence" value="ECO:0007669"/>
    <property type="project" value="UniProtKB-KW"/>
</dbReference>
<reference evidence="5" key="1">
    <citation type="submission" date="2007-03" db="EMBL/GenBank/DDBJ databases">
        <title>Complete sequence of chromosome 3 of Burkholderia vietnamiensis G4.</title>
        <authorList>
            <consortium name="US DOE Joint Genome Institute"/>
            <person name="Copeland A."/>
            <person name="Lucas S."/>
            <person name="Lapidus A."/>
            <person name="Barry K."/>
            <person name="Detter J.C."/>
            <person name="Glavina del Rio T."/>
            <person name="Hammon N."/>
            <person name="Israni S."/>
            <person name="Dalin E."/>
            <person name="Tice H."/>
            <person name="Pitluck S."/>
            <person name="Chain P."/>
            <person name="Malfatti S."/>
            <person name="Shin M."/>
            <person name="Vergez L."/>
            <person name="Schmutz J."/>
            <person name="Larimer F."/>
            <person name="Land M."/>
            <person name="Hauser L."/>
            <person name="Kyrpides N."/>
            <person name="Tiedje J."/>
            <person name="Richardson P."/>
        </authorList>
    </citation>
    <scope>NUCLEOTIDE SEQUENCE [LARGE SCALE GENOMIC DNA]</scope>
    <source>
        <strain evidence="5">G4 / LMG 22486</strain>
    </source>
</reference>
<dbReference type="PROSITE" id="PS51194">
    <property type="entry name" value="HELICASE_CTER"/>
    <property type="match status" value="1"/>
</dbReference>
<evidence type="ECO:0000313" key="4">
    <source>
        <dbReference type="EMBL" id="ABO59155.1"/>
    </source>
</evidence>
<keyword evidence="4" id="KW-0347">Helicase</keyword>
<dbReference type="Proteomes" id="UP000002287">
    <property type="component" value="Chromosome 3"/>
</dbReference>
<accession>A4JSA2</accession>
<protein>
    <submittedName>
        <fullName evidence="4">Helicase domain protein</fullName>
    </submittedName>
</protein>
<dbReference type="InterPro" id="IPR049730">
    <property type="entry name" value="SNF2/RAD54-like_C"/>
</dbReference>
<dbReference type="PANTHER" id="PTHR10799">
    <property type="entry name" value="SNF2/RAD54 HELICASE FAMILY"/>
    <property type="match status" value="1"/>
</dbReference>
<dbReference type="InterPro" id="IPR027417">
    <property type="entry name" value="P-loop_NTPase"/>
</dbReference>
<evidence type="ECO:0000256" key="1">
    <source>
        <dbReference type="ARBA" id="ARBA00022801"/>
    </source>
</evidence>
<dbReference type="InterPro" id="IPR000330">
    <property type="entry name" value="SNF2_N"/>
</dbReference>
<dbReference type="SMART" id="SM00490">
    <property type="entry name" value="HELICc"/>
    <property type="match status" value="1"/>
</dbReference>
<dbReference type="InterPro" id="IPR038718">
    <property type="entry name" value="SNF2-like_sf"/>
</dbReference>
<evidence type="ECO:0000256" key="2">
    <source>
        <dbReference type="SAM" id="MobiDB-lite"/>
    </source>
</evidence>
<dbReference type="EMBL" id="CP000616">
    <property type="protein sequence ID" value="ABO59155.1"/>
    <property type="molecule type" value="Genomic_DNA"/>
</dbReference>
<dbReference type="CDD" id="cd18793">
    <property type="entry name" value="SF2_C_SNF"/>
    <property type="match status" value="1"/>
</dbReference>
<keyword evidence="4" id="KW-0547">Nucleotide-binding</keyword>
<dbReference type="GO" id="GO:0016787">
    <property type="term" value="F:hydrolase activity"/>
    <property type="evidence" value="ECO:0007669"/>
    <property type="project" value="UniProtKB-KW"/>
</dbReference>
<sequence>MTSIDFDKIIRTTAPRREYQADWTRQRETAKAFLSRFEDGFDTQLLADEVGMGKTYVAMALLGAMLRGKPRSQRRALLITPPSAVLRSKWEQELRSFGDTYLGTEGKKVAPLRPLIVRDYWQLVANLHDYDNDPVGRVSDRRQGSVLNSFWIWCRTNQLLRHPNTNFRANDGYDRNSEAALTFTSEISISGWWAFLDALRAAQEPLVREMASRLQTYEYGDALAWLNGVFREFTAQQSRYVPEVLILGMSGLRRPKLNQWETQRFCTFLLGVLLAGAWKQTRDPIIKALDDENVIVSGMTSERLKQLERADLYRTRHCVKRVMDKSERLSSEWDRLRANPDAHAIRAFFRELMDAVILEKIAESGIELAVVDEAHNWKDGNNGGDTFKTVFAPSIRHKLLMSATPFQLAEGEMRRVFDRAAMPGSRTQAVLSEIYAPQGVVTQCLAANDRFRKQWDRLADDPDAVSVLHETTTGDSAAIMSERIKVLAEDRLANPNVRAMCDEALKYRDAVHKLTDAQRSIVIRHTKSRAHRAFHAGQDFTKIDLQPQRTALYETRGMAENADAFIHYLAMRLDQQLRIRGKSIDTANAHLMGGLTSSKSAFKSSATALKDIPVHVDAVTQGYITMFDNALQHHEHPKVRATVDKALANYRNGRKTLIFCERVDTLKEIEGLLRDGMEKASSSGASGFVERRKTMLERSELVDMRLMRMLWLCRSASGTDEFSTRVAGIQPAAMEFAASTLACIGGNVTPRRVHRLMDIWAVSEVRGRFAPPKATHTLLAALRDAFHDQQQYDHGLVRSILGAEIGKPADVAAVRTEVLPHAETWFADTINIWEGTDSAAFYSLIWRLLENEAAMLLQSDGKPADVARSFYDTYVALQRGLRKVILRPDLFREYVKDVVLSDRAAIAPEQLANAVYLGIRAPRGEGESPWSRMHRFVSALVEANGSINPHASTNTQRRSLWRGVNIQPTRHGANDDEGEAKVGDDDFAVQTLYGAIKPNRRVVLCAAFNSPLAPDILICTSIGSEGIDLHKECAEVIHHDLPWNPAKLEQRIGRVDRVGSLAETSGQWVRVGIPFQEQSYERFQYSVLLARAQRFQVLLGKPDFELNSLDEESGDDNDGDVKELEADLDATNNEPSPSLPEGFLQWLSVDLSLAR</sequence>
<dbReference type="HOGENOM" id="CLU_301065_0_0_4"/>
<dbReference type="SUPFAM" id="SSF52540">
    <property type="entry name" value="P-loop containing nucleoside triphosphate hydrolases"/>
    <property type="match status" value="2"/>
</dbReference>
<dbReference type="GO" id="GO:0005524">
    <property type="term" value="F:ATP binding"/>
    <property type="evidence" value="ECO:0007669"/>
    <property type="project" value="InterPro"/>
</dbReference>
<keyword evidence="1" id="KW-0378">Hydrolase</keyword>
<dbReference type="Gene3D" id="3.40.50.10810">
    <property type="entry name" value="Tandem AAA-ATPase domain"/>
    <property type="match status" value="1"/>
</dbReference>
<gene>
    <name evidence="4" type="ordered locus">Bcep1808_6253</name>
</gene>
<dbReference type="KEGG" id="bvi:Bcep1808_6253"/>
<dbReference type="Pfam" id="PF00271">
    <property type="entry name" value="Helicase_C"/>
    <property type="match status" value="1"/>
</dbReference>
<organism evidence="4 5">
    <name type="scientific">Burkholderia vietnamiensis (strain G4 / LMG 22486)</name>
    <name type="common">Burkholderia cepacia (strain R1808)</name>
    <dbReference type="NCBI Taxonomy" id="269482"/>
    <lineage>
        <taxon>Bacteria</taxon>
        <taxon>Pseudomonadati</taxon>
        <taxon>Pseudomonadota</taxon>
        <taxon>Betaproteobacteria</taxon>
        <taxon>Burkholderiales</taxon>
        <taxon>Burkholderiaceae</taxon>
        <taxon>Burkholderia</taxon>
        <taxon>Burkholderia cepacia complex</taxon>
    </lineage>
</organism>
<dbReference type="InterPro" id="IPR001650">
    <property type="entry name" value="Helicase_C-like"/>
</dbReference>
<dbReference type="Pfam" id="PF00176">
    <property type="entry name" value="SNF2-rel_dom"/>
    <property type="match status" value="1"/>
</dbReference>
<feature type="compositionally biased region" description="Acidic residues" evidence="2">
    <location>
        <begin position="1108"/>
        <end position="1118"/>
    </location>
</feature>
<proteinExistence type="predicted"/>
<dbReference type="eggNOG" id="COG0553">
    <property type="taxonomic scope" value="Bacteria"/>
</dbReference>
<dbReference type="AlphaFoldDB" id="A4JSA2"/>
<evidence type="ECO:0000313" key="5">
    <source>
        <dbReference type="Proteomes" id="UP000002287"/>
    </source>
</evidence>